<feature type="signal peptide" evidence="1">
    <location>
        <begin position="1"/>
        <end position="31"/>
    </location>
</feature>
<gene>
    <name evidence="3" type="ORF">SO802_027266</name>
</gene>
<sequence>MANFTINKKLMLSLFTFVQFIIIISTPGSNAELMPVETSTKTLVPIGPIFEIGFPGFPDADAGQKCLKCTCCSNPSTKEGCTSQPCCYSVNCDIPNKPPGYCAFLPSKCNCDSCPSA</sequence>
<dbReference type="EMBL" id="JAZDWU010000009">
    <property type="protein sequence ID" value="KAK9992281.1"/>
    <property type="molecule type" value="Genomic_DNA"/>
</dbReference>
<keyword evidence="4" id="KW-1185">Reference proteome</keyword>
<evidence type="ECO:0000259" key="2">
    <source>
        <dbReference type="Pfam" id="PF25268"/>
    </source>
</evidence>
<dbReference type="AlphaFoldDB" id="A0AAW2C203"/>
<name>A0AAW2C203_9ROSI</name>
<accession>A0AAW2C203</accession>
<dbReference type="Pfam" id="PF25268">
    <property type="entry name" value="DUF7866"/>
    <property type="match status" value="1"/>
</dbReference>
<organism evidence="3 4">
    <name type="scientific">Lithocarpus litseifolius</name>
    <dbReference type="NCBI Taxonomy" id="425828"/>
    <lineage>
        <taxon>Eukaryota</taxon>
        <taxon>Viridiplantae</taxon>
        <taxon>Streptophyta</taxon>
        <taxon>Embryophyta</taxon>
        <taxon>Tracheophyta</taxon>
        <taxon>Spermatophyta</taxon>
        <taxon>Magnoliopsida</taxon>
        <taxon>eudicotyledons</taxon>
        <taxon>Gunneridae</taxon>
        <taxon>Pentapetalae</taxon>
        <taxon>rosids</taxon>
        <taxon>fabids</taxon>
        <taxon>Fagales</taxon>
        <taxon>Fagaceae</taxon>
        <taxon>Lithocarpus</taxon>
    </lineage>
</organism>
<evidence type="ECO:0000313" key="3">
    <source>
        <dbReference type="EMBL" id="KAK9992281.1"/>
    </source>
</evidence>
<evidence type="ECO:0000256" key="1">
    <source>
        <dbReference type="SAM" id="SignalP"/>
    </source>
</evidence>
<proteinExistence type="predicted"/>
<comment type="caution">
    <text evidence="3">The sequence shown here is derived from an EMBL/GenBank/DDBJ whole genome shotgun (WGS) entry which is preliminary data.</text>
</comment>
<reference evidence="3 4" key="1">
    <citation type="submission" date="2024-01" db="EMBL/GenBank/DDBJ databases">
        <title>A telomere-to-telomere, gap-free genome of sweet tea (Lithocarpus litseifolius).</title>
        <authorList>
            <person name="Zhou J."/>
        </authorList>
    </citation>
    <scope>NUCLEOTIDE SEQUENCE [LARGE SCALE GENOMIC DNA]</scope>
    <source>
        <strain evidence="3">Zhou-2022a</strain>
        <tissue evidence="3">Leaf</tissue>
    </source>
</reference>
<evidence type="ECO:0000313" key="4">
    <source>
        <dbReference type="Proteomes" id="UP001459277"/>
    </source>
</evidence>
<keyword evidence="1" id="KW-0732">Signal</keyword>
<feature type="domain" description="DUF7866" evidence="2">
    <location>
        <begin position="64"/>
        <end position="115"/>
    </location>
</feature>
<feature type="chain" id="PRO_5043475323" description="DUF7866 domain-containing protein" evidence="1">
    <location>
        <begin position="32"/>
        <end position="117"/>
    </location>
</feature>
<dbReference type="PANTHER" id="PTHR33786:SF5">
    <property type="entry name" value="EXPRESSED PROTEIN"/>
    <property type="match status" value="1"/>
</dbReference>
<protein>
    <recommendedName>
        <fullName evidence="2">DUF7866 domain-containing protein</fullName>
    </recommendedName>
</protein>
<dbReference type="Proteomes" id="UP001459277">
    <property type="component" value="Unassembled WGS sequence"/>
</dbReference>
<dbReference type="PANTHER" id="PTHR33786">
    <property type="entry name" value="UBIQUITIN CARBOXYL-TERMINAL HYDROLASE"/>
    <property type="match status" value="1"/>
</dbReference>
<dbReference type="InterPro" id="IPR057188">
    <property type="entry name" value="DUF7866"/>
</dbReference>